<keyword evidence="1" id="KW-0813">Transport</keyword>
<dbReference type="InterPro" id="IPR006059">
    <property type="entry name" value="SBP"/>
</dbReference>
<evidence type="ECO:0000313" key="2">
    <source>
        <dbReference type="Proteomes" id="UP000698222"/>
    </source>
</evidence>
<proteinExistence type="predicted"/>
<dbReference type="Pfam" id="PF01547">
    <property type="entry name" value="SBP_bac_1"/>
    <property type="match status" value="1"/>
</dbReference>
<dbReference type="Gene3D" id="3.40.190.10">
    <property type="entry name" value="Periplasmic binding protein-like II"/>
    <property type="match status" value="1"/>
</dbReference>
<dbReference type="InterPro" id="IPR050490">
    <property type="entry name" value="Bact_solute-bd_prot1"/>
</dbReference>
<dbReference type="Proteomes" id="UP000698222">
    <property type="component" value="Unassembled WGS sequence"/>
</dbReference>
<name>A0ABS4YMZ9_9MICO</name>
<protein>
    <submittedName>
        <fullName evidence="1">Multiple sugar transport system substrate-binding protein</fullName>
    </submittedName>
</protein>
<dbReference type="EMBL" id="JAGIOC010000001">
    <property type="protein sequence ID" value="MBP2410178.1"/>
    <property type="molecule type" value="Genomic_DNA"/>
</dbReference>
<dbReference type="PANTHER" id="PTHR43649">
    <property type="entry name" value="ARABINOSE-BINDING PROTEIN-RELATED"/>
    <property type="match status" value="1"/>
</dbReference>
<comment type="caution">
    <text evidence="1">The sequence shown here is derived from an EMBL/GenBank/DDBJ whole genome shotgun (WGS) entry which is preliminary data.</text>
</comment>
<organism evidence="1 2">
    <name type="scientific">Brachybacterium fresconis</name>
    <dbReference type="NCBI Taxonomy" id="173363"/>
    <lineage>
        <taxon>Bacteria</taxon>
        <taxon>Bacillati</taxon>
        <taxon>Actinomycetota</taxon>
        <taxon>Actinomycetes</taxon>
        <taxon>Micrococcales</taxon>
        <taxon>Dermabacteraceae</taxon>
        <taxon>Brachybacterium</taxon>
    </lineage>
</organism>
<gene>
    <name evidence="1" type="ORF">JOF44_003081</name>
</gene>
<dbReference type="RefSeq" id="WP_209893398.1">
    <property type="nucleotide sequence ID" value="NZ_BAAAJV010000041.1"/>
</dbReference>
<keyword evidence="2" id="KW-1185">Reference proteome</keyword>
<sequence>MARTISDLTLPHLGRRELFKASGAAALAGTGTAVMAGCGGKGGDGELTHATWNVPASMATFEELITEYDDGGTPVTLTSTPADNPTSWLSTRLASDTAPDVLTWTYQNMGRFADGGLVDLSEYLPSGYGEKFLGPYWSAVEQNGGVFGVPLHTDGWGIFTNLDIMEQIGAEVPHDDSEAWSWDEFTQIATEMQKVTGKYAFSWFLVGPETASRWLPVLYMHGGSLLNADLTAPAIDSDEGVEAIEWSRTWFEDGLMSPENSLKASKAQTAETLFANEQVGMMIASDFKMLGLKDKLPEESWTVGPLFQDVGKATNMGGNALVVTSSAGDPEAAAKYVEYMCNDESMSRFCEESSFVPVREDLVGQDLDWVYRPELMTVFAENARTVPEEMVALQTMTSFSEMAGLLTDQLELCWTGQQKSQETATRISDGLKKILAK</sequence>
<reference evidence="1 2" key="1">
    <citation type="submission" date="2021-03" db="EMBL/GenBank/DDBJ databases">
        <title>Sequencing the genomes of 1000 actinobacteria strains.</title>
        <authorList>
            <person name="Klenk H.-P."/>
        </authorList>
    </citation>
    <scope>NUCLEOTIDE SEQUENCE [LARGE SCALE GENOMIC DNA]</scope>
    <source>
        <strain evidence="1 2">DSM 14564</strain>
    </source>
</reference>
<evidence type="ECO:0000313" key="1">
    <source>
        <dbReference type="EMBL" id="MBP2410178.1"/>
    </source>
</evidence>
<dbReference type="SUPFAM" id="SSF53850">
    <property type="entry name" value="Periplasmic binding protein-like II"/>
    <property type="match status" value="1"/>
</dbReference>
<accession>A0ABS4YMZ9</accession>
<dbReference type="PANTHER" id="PTHR43649:SF30">
    <property type="entry name" value="ABC TRANSPORTER SUBSTRATE-BINDING PROTEIN"/>
    <property type="match status" value="1"/>
</dbReference>
<keyword evidence="1" id="KW-0762">Sugar transport</keyword>